<feature type="repeat" description="WD" evidence="1">
    <location>
        <begin position="484"/>
        <end position="519"/>
    </location>
</feature>
<accession>A0A9Q3CK43</accession>
<evidence type="ECO:0000313" key="3">
    <source>
        <dbReference type="Proteomes" id="UP000765509"/>
    </source>
</evidence>
<dbReference type="EMBL" id="AVOT02007600">
    <property type="protein sequence ID" value="MBW0484260.1"/>
    <property type="molecule type" value="Genomic_DNA"/>
</dbReference>
<comment type="caution">
    <text evidence="2">The sequence shown here is derived from an EMBL/GenBank/DDBJ whole genome shotgun (WGS) entry which is preliminary data.</text>
</comment>
<dbReference type="SUPFAM" id="SSF50978">
    <property type="entry name" value="WD40 repeat-like"/>
    <property type="match status" value="1"/>
</dbReference>
<organism evidence="2 3">
    <name type="scientific">Austropuccinia psidii MF-1</name>
    <dbReference type="NCBI Taxonomy" id="1389203"/>
    <lineage>
        <taxon>Eukaryota</taxon>
        <taxon>Fungi</taxon>
        <taxon>Dikarya</taxon>
        <taxon>Basidiomycota</taxon>
        <taxon>Pucciniomycotina</taxon>
        <taxon>Pucciniomycetes</taxon>
        <taxon>Pucciniales</taxon>
        <taxon>Sphaerophragmiaceae</taxon>
        <taxon>Austropuccinia</taxon>
    </lineage>
</organism>
<dbReference type="PROSITE" id="PS50082">
    <property type="entry name" value="WD_REPEATS_2"/>
    <property type="match status" value="1"/>
</dbReference>
<dbReference type="Proteomes" id="UP000765509">
    <property type="component" value="Unassembled WGS sequence"/>
</dbReference>
<name>A0A9Q3CK43_9BASI</name>
<keyword evidence="1" id="KW-0853">WD repeat</keyword>
<dbReference type="PANTHER" id="PTHR14091">
    <property type="entry name" value="PERIODIC TRYPTOPHAN PROTEIN 1"/>
    <property type="match status" value="1"/>
</dbReference>
<dbReference type="InterPro" id="IPR015943">
    <property type="entry name" value="WD40/YVTN_repeat-like_dom_sf"/>
</dbReference>
<dbReference type="OrthoDB" id="2500854at2759"/>
<proteinExistence type="predicted"/>
<evidence type="ECO:0000256" key="1">
    <source>
        <dbReference type="PROSITE-ProRule" id="PRU00221"/>
    </source>
</evidence>
<evidence type="ECO:0000313" key="2">
    <source>
        <dbReference type="EMBL" id="MBW0484260.1"/>
    </source>
</evidence>
<dbReference type="InterPro" id="IPR001680">
    <property type="entry name" value="WD40_rpt"/>
</dbReference>
<dbReference type="PANTHER" id="PTHR14091:SF0">
    <property type="entry name" value="PERIODIC TRYPTOPHAN PROTEIN 1 HOMOLOG"/>
    <property type="match status" value="1"/>
</dbReference>
<keyword evidence="3" id="KW-1185">Reference proteome</keyword>
<dbReference type="SMART" id="SM00320">
    <property type="entry name" value="WD40"/>
    <property type="match status" value="2"/>
</dbReference>
<reference evidence="2" key="1">
    <citation type="submission" date="2021-03" db="EMBL/GenBank/DDBJ databases">
        <title>Draft genome sequence of rust myrtle Austropuccinia psidii MF-1, a brazilian biotype.</title>
        <authorList>
            <person name="Quecine M.C."/>
            <person name="Pachon D.M.R."/>
            <person name="Bonatelli M.L."/>
            <person name="Correr F.H."/>
            <person name="Franceschini L.M."/>
            <person name="Leite T.F."/>
            <person name="Margarido G.R.A."/>
            <person name="Almeida C.A."/>
            <person name="Ferrarezi J.A."/>
            <person name="Labate C.A."/>
        </authorList>
    </citation>
    <scope>NUCLEOTIDE SEQUENCE</scope>
    <source>
        <strain evidence="2">MF-1</strain>
    </source>
</reference>
<protein>
    <submittedName>
        <fullName evidence="2">Uncharacterized protein</fullName>
    </submittedName>
</protein>
<dbReference type="GO" id="GO:0006364">
    <property type="term" value="P:rRNA processing"/>
    <property type="evidence" value="ECO:0007669"/>
    <property type="project" value="InterPro"/>
</dbReference>
<dbReference type="InterPro" id="IPR036322">
    <property type="entry name" value="WD40_repeat_dom_sf"/>
</dbReference>
<dbReference type="InterPro" id="IPR044285">
    <property type="entry name" value="PWP1"/>
</dbReference>
<dbReference type="AlphaFoldDB" id="A0A9Q3CK43"/>
<gene>
    <name evidence="2" type="ORF">O181_023975</name>
</gene>
<sequence length="562" mass="63801">MRYNAKIAKSEAVGSCGSAIETIKNFATWIREFDCSARKVRRKIIVLRSQAPEPTDEAGPSSLVWVFCQNQQRVLKTKLFDQLMSDHLPRLTKSLLKLSTIFVDPSIFVHNHFHQIDNLNDFDSIKDILQDIRASFLKIEILLDSEYVHQSNQDLPEDWHSRGRIMTFGRLLQALSKLNRRLIQPMKSLVHALLSFLDHSVLVHQPYTQDNKAQHMLRWSTLAESVSDKIASALKNVPRLIQWLNRSEYDIIQYHSDELVCDLDYGLEKLEGFIAKAELLTSQLNDPTLMVQNAEMNIQSNVEVPIPFFLPFNDEFGFIPVADESEPDLSDDDEDTSVLTKQGISHAKATIPLIKLTRLLINHFLLSETEKRIHHPFCLFHTTNYSACSTFSAIRSFNLHQDKVQTAQWNPQEPSVVISRGWDSRNCQEGVQVKVDSNMECIRWNPFEPNAFLVTHDNGHIQSYGPRMLPRFTKSPESKALWTLSPHDPAVSSMDVSSVIPALFVTGGLDKMVKVWKLEDKVGLPQLSMVFNRDLNVGKVFSVGFCPDDAMSVSVAGSEGTL</sequence>
<dbReference type="Gene3D" id="2.130.10.10">
    <property type="entry name" value="YVTN repeat-like/Quinoprotein amine dehydrogenase"/>
    <property type="match status" value="1"/>
</dbReference>
<dbReference type="GO" id="GO:0005634">
    <property type="term" value="C:nucleus"/>
    <property type="evidence" value="ECO:0007669"/>
    <property type="project" value="TreeGrafter"/>
</dbReference>